<dbReference type="AlphaFoldDB" id="A0A943YVG9"/>
<name>A0A943YVG9_9ACTN</name>
<dbReference type="EMBL" id="JAGZSV010000062">
    <property type="protein sequence ID" value="MBS6940740.1"/>
    <property type="molecule type" value="Genomic_DNA"/>
</dbReference>
<gene>
    <name evidence="1" type="ORF">KH142_04530</name>
</gene>
<reference evidence="1" key="1">
    <citation type="submission" date="2021-02" db="EMBL/GenBank/DDBJ databases">
        <title>Infant gut strain persistence is associated with maternal origin, phylogeny, and functional potential including surface adhesion and iron acquisition.</title>
        <authorList>
            <person name="Lou Y.C."/>
        </authorList>
    </citation>
    <scope>NUCLEOTIDE SEQUENCE</scope>
    <source>
        <strain evidence="1">L2_039_000G1_dasL2_039_000G1_concoct_11</strain>
    </source>
</reference>
<comment type="caution">
    <text evidence="1">The sequence shown here is derived from an EMBL/GenBank/DDBJ whole genome shotgun (WGS) entry which is preliminary data.</text>
</comment>
<evidence type="ECO:0000313" key="2">
    <source>
        <dbReference type="Proteomes" id="UP000727506"/>
    </source>
</evidence>
<sequence>MSNGNDDFSPTIDTELYGMLIRRSRLNLGYRKAEDFVEAMKKRTGFELSKDSLYRIESGKNAPNINFMIALNIMTGKPLTDTSLVDMCIPKEWADKVDEWGGKPYTFAQFDAIRSVNW</sequence>
<proteinExistence type="predicted"/>
<protein>
    <submittedName>
        <fullName evidence="1">Helix-turn-helix transcriptional regulator</fullName>
    </submittedName>
</protein>
<dbReference type="Proteomes" id="UP000727506">
    <property type="component" value="Unassembled WGS sequence"/>
</dbReference>
<accession>A0A943YVG9</accession>
<evidence type="ECO:0000313" key="1">
    <source>
        <dbReference type="EMBL" id="MBS6940740.1"/>
    </source>
</evidence>
<organism evidence="1 2">
    <name type="scientific">Slackia piriformis</name>
    <dbReference type="NCBI Taxonomy" id="626934"/>
    <lineage>
        <taxon>Bacteria</taxon>
        <taxon>Bacillati</taxon>
        <taxon>Actinomycetota</taxon>
        <taxon>Coriobacteriia</taxon>
        <taxon>Eggerthellales</taxon>
        <taxon>Eggerthellaceae</taxon>
        <taxon>Slackia</taxon>
    </lineage>
</organism>